<feature type="transmembrane region" description="Helical" evidence="1">
    <location>
        <begin position="48"/>
        <end position="66"/>
    </location>
</feature>
<protein>
    <submittedName>
        <fullName evidence="2">Uncharacterized protein</fullName>
    </submittedName>
</protein>
<name>A0A383BH44_9ZZZZ</name>
<keyword evidence="1" id="KW-0472">Membrane</keyword>
<gene>
    <name evidence="2" type="ORF">METZ01_LOCUS471987</name>
</gene>
<reference evidence="2" key="1">
    <citation type="submission" date="2018-05" db="EMBL/GenBank/DDBJ databases">
        <authorList>
            <person name="Lanie J.A."/>
            <person name="Ng W.-L."/>
            <person name="Kazmierczak K.M."/>
            <person name="Andrzejewski T.M."/>
            <person name="Davidsen T.M."/>
            <person name="Wayne K.J."/>
            <person name="Tettelin H."/>
            <person name="Glass J.I."/>
            <person name="Rusch D."/>
            <person name="Podicherti R."/>
            <person name="Tsui H.-C.T."/>
            <person name="Winkler M.E."/>
        </authorList>
    </citation>
    <scope>NUCLEOTIDE SEQUENCE</scope>
</reference>
<proteinExistence type="predicted"/>
<evidence type="ECO:0000313" key="2">
    <source>
        <dbReference type="EMBL" id="SVE19133.1"/>
    </source>
</evidence>
<keyword evidence="1" id="KW-0812">Transmembrane</keyword>
<accession>A0A383BH44</accession>
<evidence type="ECO:0000256" key="1">
    <source>
        <dbReference type="SAM" id="Phobius"/>
    </source>
</evidence>
<sequence>MGKHTNTEPTLVIIPIGSAICNLFFKGWLIVAYMRLSSAILCLSGDNFCLTLLWFSVVTVLCEFLSNVNEKSSAEAMADFLVGKF</sequence>
<organism evidence="2">
    <name type="scientific">marine metagenome</name>
    <dbReference type="NCBI Taxonomy" id="408172"/>
    <lineage>
        <taxon>unclassified sequences</taxon>
        <taxon>metagenomes</taxon>
        <taxon>ecological metagenomes</taxon>
    </lineage>
</organism>
<dbReference type="AlphaFoldDB" id="A0A383BH44"/>
<keyword evidence="1" id="KW-1133">Transmembrane helix</keyword>
<feature type="transmembrane region" description="Helical" evidence="1">
    <location>
        <begin position="12"/>
        <end position="36"/>
    </location>
</feature>
<dbReference type="EMBL" id="UINC01200308">
    <property type="protein sequence ID" value="SVE19133.1"/>
    <property type="molecule type" value="Genomic_DNA"/>
</dbReference>